<evidence type="ECO:0000256" key="5">
    <source>
        <dbReference type="ARBA" id="ARBA00022755"/>
    </source>
</evidence>
<dbReference type="SMART" id="SM00798">
    <property type="entry name" value="AICARFT_IMPCHas"/>
    <property type="match status" value="1"/>
</dbReference>
<dbReference type="FunFam" id="3.40.140.20:FF:000001">
    <property type="entry name" value="Bifunctional purine biosynthesis protein PurH"/>
    <property type="match status" value="1"/>
</dbReference>
<dbReference type="InterPro" id="IPR036914">
    <property type="entry name" value="MGS-like_dom_sf"/>
</dbReference>
<dbReference type="Gene3D" id="3.40.140.20">
    <property type="match status" value="2"/>
</dbReference>
<dbReference type="GO" id="GO:0004643">
    <property type="term" value="F:phosphoribosylaminoimidazolecarboxamide formyltransferase activity"/>
    <property type="evidence" value="ECO:0007669"/>
    <property type="project" value="UniProtKB-UniRule"/>
</dbReference>
<comment type="catalytic activity">
    <reaction evidence="8 10">
        <text>(6R)-10-formyltetrahydrofolate + 5-amino-1-(5-phospho-beta-D-ribosyl)imidazole-4-carboxamide = 5-formamido-1-(5-phospho-D-ribosyl)imidazole-4-carboxamide + (6S)-5,6,7,8-tetrahydrofolate</text>
        <dbReference type="Rhea" id="RHEA:22192"/>
        <dbReference type="ChEBI" id="CHEBI:57453"/>
        <dbReference type="ChEBI" id="CHEBI:58467"/>
        <dbReference type="ChEBI" id="CHEBI:58475"/>
        <dbReference type="ChEBI" id="CHEBI:195366"/>
        <dbReference type="EC" id="2.1.2.3"/>
    </reaction>
</comment>
<keyword evidence="5 10" id="KW-0658">Purine biosynthesis</keyword>
<dbReference type="SUPFAM" id="SSF52335">
    <property type="entry name" value="Methylglyoxal synthase-like"/>
    <property type="match status" value="1"/>
</dbReference>
<dbReference type="PIRSF" id="PIRSF000414">
    <property type="entry name" value="AICARFT_IMPCHas"/>
    <property type="match status" value="1"/>
</dbReference>
<reference evidence="12 13" key="1">
    <citation type="journal article" date="2020" name="Biotechnol. Biofuels">
        <title>New insights from the biogas microbiome by comprehensive genome-resolved metagenomics of nearly 1600 species originating from multiple anaerobic digesters.</title>
        <authorList>
            <person name="Campanaro S."/>
            <person name="Treu L."/>
            <person name="Rodriguez-R L.M."/>
            <person name="Kovalovszki A."/>
            <person name="Ziels R.M."/>
            <person name="Maus I."/>
            <person name="Zhu X."/>
            <person name="Kougias P.G."/>
            <person name="Basile A."/>
            <person name="Luo G."/>
            <person name="Schluter A."/>
            <person name="Konstantinidis K.T."/>
            <person name="Angelidaki I."/>
        </authorList>
    </citation>
    <scope>NUCLEOTIDE SEQUENCE [LARGE SCALE GENOMIC DNA]</scope>
    <source>
        <strain evidence="12">AS27yjCOA_65</strain>
    </source>
</reference>
<dbReference type="EC" id="3.5.4.10" evidence="10"/>
<keyword evidence="6 10" id="KW-0378">Hydrolase</keyword>
<dbReference type="UniPathway" id="UPA00074">
    <property type="reaction ID" value="UER00133"/>
</dbReference>
<dbReference type="InterPro" id="IPR011607">
    <property type="entry name" value="MGS-like_dom"/>
</dbReference>
<dbReference type="Gene3D" id="3.40.50.1380">
    <property type="entry name" value="Methylglyoxal synthase-like domain"/>
    <property type="match status" value="1"/>
</dbReference>
<accession>A0A7X9FSY3</accession>
<dbReference type="AlphaFoldDB" id="A0A7X9FSY3"/>
<dbReference type="InterPro" id="IPR024051">
    <property type="entry name" value="AICAR_Tfase_dup_dom_sf"/>
</dbReference>
<dbReference type="Pfam" id="PF02142">
    <property type="entry name" value="MGS"/>
    <property type="match status" value="1"/>
</dbReference>
<sequence length="523" mass="57512">MGKAALLSVSDDRGLEEIARCLVDCGFTLLATTGTGKYLSSKGINFISIEEYTGQKEILDGRVKTLHPKIHAGILARREKVSHMAELESSETLPIDIVIVNLYPFVKRIQEDATKPLDEMIELVDIGGPTLLRAASKNFQSVMPVIDPKDYQEVIDALRTYKDVSKIPMGLKKKLAERVFTILAQDNLEVARYLSSLTDEGVLDTQSRFSRVDGRIIEREQSLRYGENPHQEACFYRVVGGAVEKPWEQLQGKALSFNNILDADAALSLISAFEGAKPTAVIMKHLNPCGVASSASLVDALKLAKRGDPRSHFGGIIAFNQKVTGAVTEEIVEDFAEIVIAPEYETEALLLLKTRKNLRVLKCLAVPPTVRELRSVMGGMLMQTRDAGVSRLNSTMVVSQRIPTEQEIEDLQFAWTVCAHVKSNAIVIAKNQMLLSVGAGQMSRIDSTEIAISKARTHGHFLVRAVAASDAFFPFPDSVEALAQAGVTAIVTPFGAMRDGETIEMANKYEMALLFAPDRHFRH</sequence>
<comment type="catalytic activity">
    <reaction evidence="9 10">
        <text>IMP + H2O = 5-formamido-1-(5-phospho-D-ribosyl)imidazole-4-carboxamide</text>
        <dbReference type="Rhea" id="RHEA:18445"/>
        <dbReference type="ChEBI" id="CHEBI:15377"/>
        <dbReference type="ChEBI" id="CHEBI:58053"/>
        <dbReference type="ChEBI" id="CHEBI:58467"/>
        <dbReference type="EC" id="3.5.4.10"/>
    </reaction>
</comment>
<dbReference type="SMART" id="SM00851">
    <property type="entry name" value="MGS"/>
    <property type="match status" value="1"/>
</dbReference>
<dbReference type="NCBIfam" id="NF002049">
    <property type="entry name" value="PRK00881.1"/>
    <property type="match status" value="1"/>
</dbReference>
<dbReference type="FunFam" id="3.40.50.1380:FF:000001">
    <property type="entry name" value="Bifunctional purine biosynthesis protein PurH"/>
    <property type="match status" value="1"/>
</dbReference>
<gene>
    <name evidence="10 12" type="primary">purH</name>
    <name evidence="12" type="ORF">GYA55_11250</name>
</gene>
<comment type="domain">
    <text evidence="10">The IMP cyclohydrolase activity resides in the N-terminal region.</text>
</comment>
<evidence type="ECO:0000256" key="2">
    <source>
        <dbReference type="ARBA" id="ARBA00004954"/>
    </source>
</evidence>
<evidence type="ECO:0000256" key="8">
    <source>
        <dbReference type="ARBA" id="ARBA00050488"/>
    </source>
</evidence>
<feature type="domain" description="MGS-like" evidence="11">
    <location>
        <begin position="1"/>
        <end position="146"/>
    </location>
</feature>
<comment type="caution">
    <text evidence="12">The sequence shown here is derived from an EMBL/GenBank/DDBJ whole genome shotgun (WGS) entry which is preliminary data.</text>
</comment>
<dbReference type="GO" id="GO:0003937">
    <property type="term" value="F:IMP cyclohydrolase activity"/>
    <property type="evidence" value="ECO:0007669"/>
    <property type="project" value="UniProtKB-UniRule"/>
</dbReference>
<evidence type="ECO:0000256" key="6">
    <source>
        <dbReference type="ARBA" id="ARBA00022801"/>
    </source>
</evidence>
<dbReference type="SUPFAM" id="SSF53927">
    <property type="entry name" value="Cytidine deaminase-like"/>
    <property type="match status" value="1"/>
</dbReference>
<evidence type="ECO:0000313" key="13">
    <source>
        <dbReference type="Proteomes" id="UP000524246"/>
    </source>
</evidence>
<comment type="similarity">
    <text evidence="3 10">Belongs to the PurH family.</text>
</comment>
<dbReference type="PROSITE" id="PS51855">
    <property type="entry name" value="MGS"/>
    <property type="match status" value="1"/>
</dbReference>
<name>A0A7X9FSY3_9DELT</name>
<protein>
    <recommendedName>
        <fullName evidence="10">Bifunctional purine biosynthesis protein PurH</fullName>
    </recommendedName>
    <domain>
        <recommendedName>
            <fullName evidence="10">Phosphoribosylaminoimidazolecarboxamide formyltransferase</fullName>
            <ecNumber evidence="10">2.1.2.3</ecNumber>
        </recommendedName>
        <alternativeName>
            <fullName evidence="10">AICAR transformylase</fullName>
        </alternativeName>
    </domain>
    <domain>
        <recommendedName>
            <fullName evidence="10">IMP cyclohydrolase</fullName>
            <ecNumber evidence="10">3.5.4.10</ecNumber>
        </recommendedName>
        <alternativeName>
            <fullName evidence="10">ATIC</fullName>
        </alternativeName>
        <alternativeName>
            <fullName evidence="10">IMP synthase</fullName>
        </alternativeName>
        <alternativeName>
            <fullName evidence="10">Inosinicase</fullName>
        </alternativeName>
    </domain>
</protein>
<keyword evidence="4 10" id="KW-0808">Transferase</keyword>
<dbReference type="InterPro" id="IPR002695">
    <property type="entry name" value="PurH-like"/>
</dbReference>
<dbReference type="PANTHER" id="PTHR11692">
    <property type="entry name" value="BIFUNCTIONAL PURINE BIOSYNTHESIS PROTEIN PURH"/>
    <property type="match status" value="1"/>
</dbReference>
<dbReference type="GO" id="GO:0005829">
    <property type="term" value="C:cytosol"/>
    <property type="evidence" value="ECO:0007669"/>
    <property type="project" value="TreeGrafter"/>
</dbReference>
<dbReference type="InterPro" id="IPR016193">
    <property type="entry name" value="Cytidine_deaminase-like"/>
</dbReference>
<dbReference type="NCBIfam" id="TIGR00355">
    <property type="entry name" value="purH"/>
    <property type="match status" value="1"/>
</dbReference>
<evidence type="ECO:0000256" key="3">
    <source>
        <dbReference type="ARBA" id="ARBA00007667"/>
    </source>
</evidence>
<comment type="pathway">
    <text evidence="1 10">Purine metabolism; IMP biosynthesis via de novo pathway; IMP from 5-formamido-1-(5-phospho-D-ribosyl)imidazole-4-carboxamide: step 1/1.</text>
</comment>
<evidence type="ECO:0000313" key="12">
    <source>
        <dbReference type="EMBL" id="NMC63728.1"/>
    </source>
</evidence>
<evidence type="ECO:0000256" key="1">
    <source>
        <dbReference type="ARBA" id="ARBA00004844"/>
    </source>
</evidence>
<evidence type="ECO:0000256" key="4">
    <source>
        <dbReference type="ARBA" id="ARBA00022679"/>
    </source>
</evidence>
<dbReference type="EC" id="2.1.2.3" evidence="10"/>
<keyword evidence="7 10" id="KW-0511">Multifunctional enzyme</keyword>
<dbReference type="PANTHER" id="PTHR11692:SF0">
    <property type="entry name" value="BIFUNCTIONAL PURINE BIOSYNTHESIS PROTEIN ATIC"/>
    <property type="match status" value="1"/>
</dbReference>
<dbReference type="Proteomes" id="UP000524246">
    <property type="component" value="Unassembled WGS sequence"/>
</dbReference>
<dbReference type="Pfam" id="PF01808">
    <property type="entry name" value="AICARFT_IMPCHas"/>
    <property type="match status" value="1"/>
</dbReference>
<evidence type="ECO:0000256" key="7">
    <source>
        <dbReference type="ARBA" id="ARBA00023268"/>
    </source>
</evidence>
<dbReference type="HAMAP" id="MF_00139">
    <property type="entry name" value="PurH"/>
    <property type="match status" value="1"/>
</dbReference>
<evidence type="ECO:0000256" key="10">
    <source>
        <dbReference type="HAMAP-Rule" id="MF_00139"/>
    </source>
</evidence>
<evidence type="ECO:0000256" key="9">
    <source>
        <dbReference type="ARBA" id="ARBA00050687"/>
    </source>
</evidence>
<dbReference type="CDD" id="cd01421">
    <property type="entry name" value="IMPCH"/>
    <property type="match status" value="1"/>
</dbReference>
<comment type="pathway">
    <text evidence="2 10">Purine metabolism; IMP biosynthesis via de novo pathway; 5-formamido-1-(5-phospho-D-ribosyl)imidazole-4-carboxamide from 5-amino-1-(5-phospho-D-ribosyl)imidazole-4-carboxamide (10-formyl THF route): step 1/1.</text>
</comment>
<dbReference type="GO" id="GO:0006189">
    <property type="term" value="P:'de novo' IMP biosynthetic process"/>
    <property type="evidence" value="ECO:0007669"/>
    <property type="project" value="UniProtKB-UniRule"/>
</dbReference>
<proteinExistence type="inferred from homology"/>
<evidence type="ECO:0000259" key="11">
    <source>
        <dbReference type="PROSITE" id="PS51855"/>
    </source>
</evidence>
<dbReference type="EMBL" id="JAAZON010000514">
    <property type="protein sequence ID" value="NMC63728.1"/>
    <property type="molecule type" value="Genomic_DNA"/>
</dbReference>
<organism evidence="12 13">
    <name type="scientific">SAR324 cluster bacterium</name>
    <dbReference type="NCBI Taxonomy" id="2024889"/>
    <lineage>
        <taxon>Bacteria</taxon>
        <taxon>Deltaproteobacteria</taxon>
        <taxon>SAR324 cluster</taxon>
    </lineage>
</organism>